<protein>
    <submittedName>
        <fullName evidence="4">SDR family NAD(P)-dependent oxidoreductase</fullName>
    </submittedName>
</protein>
<dbReference type="Gene3D" id="3.40.50.720">
    <property type="entry name" value="NAD(P)-binding Rossmann-like Domain"/>
    <property type="match status" value="1"/>
</dbReference>
<dbReference type="PIRSF" id="PIRSF000126">
    <property type="entry name" value="11-beta-HSD1"/>
    <property type="match status" value="1"/>
</dbReference>
<dbReference type="Pfam" id="PF00106">
    <property type="entry name" value="adh_short"/>
    <property type="match status" value="1"/>
</dbReference>
<evidence type="ECO:0000313" key="5">
    <source>
        <dbReference type="Proteomes" id="UP000886812"/>
    </source>
</evidence>
<dbReference type="PANTHER" id="PTHR44196">
    <property type="entry name" value="DEHYDROGENASE/REDUCTASE SDR FAMILY MEMBER 7B"/>
    <property type="match status" value="1"/>
</dbReference>
<evidence type="ECO:0000256" key="2">
    <source>
        <dbReference type="ARBA" id="ARBA00023002"/>
    </source>
</evidence>
<dbReference type="GO" id="GO:0016020">
    <property type="term" value="C:membrane"/>
    <property type="evidence" value="ECO:0007669"/>
    <property type="project" value="TreeGrafter"/>
</dbReference>
<comment type="caution">
    <text evidence="4">The sequence shown here is derived from an EMBL/GenBank/DDBJ whole genome shotgun (WGS) entry which is preliminary data.</text>
</comment>
<evidence type="ECO:0000256" key="3">
    <source>
        <dbReference type="RuleBase" id="RU000363"/>
    </source>
</evidence>
<dbReference type="InterPro" id="IPR036291">
    <property type="entry name" value="NAD(P)-bd_dom_sf"/>
</dbReference>
<gene>
    <name evidence="4" type="ORF">IAC75_01570</name>
</gene>
<dbReference type="PRINTS" id="PR00080">
    <property type="entry name" value="SDRFAMILY"/>
</dbReference>
<dbReference type="GO" id="GO:0016491">
    <property type="term" value="F:oxidoreductase activity"/>
    <property type="evidence" value="ECO:0007669"/>
    <property type="project" value="UniProtKB-KW"/>
</dbReference>
<dbReference type="PANTHER" id="PTHR44196:SF2">
    <property type="entry name" value="SHORT-CHAIN DEHYDROGENASE-RELATED"/>
    <property type="match status" value="1"/>
</dbReference>
<dbReference type="PRINTS" id="PR00081">
    <property type="entry name" value="GDHRDH"/>
</dbReference>
<dbReference type="SUPFAM" id="SSF51735">
    <property type="entry name" value="NAD(P)-binding Rossmann-fold domains"/>
    <property type="match status" value="1"/>
</dbReference>
<proteinExistence type="inferred from homology"/>
<name>A0A9D1T172_9BACT</name>
<dbReference type="InterPro" id="IPR002347">
    <property type="entry name" value="SDR_fam"/>
</dbReference>
<evidence type="ECO:0000256" key="1">
    <source>
        <dbReference type="ARBA" id="ARBA00006484"/>
    </source>
</evidence>
<dbReference type="Proteomes" id="UP000886812">
    <property type="component" value="Unassembled WGS sequence"/>
</dbReference>
<dbReference type="AlphaFoldDB" id="A0A9D1T172"/>
<accession>A0A9D1T172</accession>
<reference evidence="4" key="2">
    <citation type="journal article" date="2021" name="PeerJ">
        <title>Extensive microbial diversity within the chicken gut microbiome revealed by metagenomics and culture.</title>
        <authorList>
            <person name="Gilroy R."/>
            <person name="Ravi A."/>
            <person name="Getino M."/>
            <person name="Pursley I."/>
            <person name="Horton D.L."/>
            <person name="Alikhan N.F."/>
            <person name="Baker D."/>
            <person name="Gharbi K."/>
            <person name="Hall N."/>
            <person name="Watson M."/>
            <person name="Adriaenssens E.M."/>
            <person name="Foster-Nyarko E."/>
            <person name="Jarju S."/>
            <person name="Secka A."/>
            <person name="Antonio M."/>
            <person name="Oren A."/>
            <person name="Chaudhuri R.R."/>
            <person name="La Ragione R."/>
            <person name="Hildebrand F."/>
            <person name="Pallen M.J."/>
        </authorList>
    </citation>
    <scope>NUCLEOTIDE SEQUENCE</scope>
    <source>
        <strain evidence="4">10669</strain>
    </source>
</reference>
<reference evidence="4" key="1">
    <citation type="submission" date="2020-10" db="EMBL/GenBank/DDBJ databases">
        <authorList>
            <person name="Gilroy R."/>
        </authorList>
    </citation>
    <scope>NUCLEOTIDE SEQUENCE</scope>
    <source>
        <strain evidence="4">10669</strain>
    </source>
</reference>
<evidence type="ECO:0000313" key="4">
    <source>
        <dbReference type="EMBL" id="HIV03822.1"/>
    </source>
</evidence>
<comment type="similarity">
    <text evidence="1 3">Belongs to the short-chain dehydrogenases/reductases (SDR) family.</text>
</comment>
<keyword evidence="2" id="KW-0560">Oxidoreductase</keyword>
<dbReference type="EMBL" id="DVOG01000042">
    <property type="protein sequence ID" value="HIV03822.1"/>
    <property type="molecule type" value="Genomic_DNA"/>
</dbReference>
<organism evidence="4 5">
    <name type="scientific">Candidatus Spyradosoma merdigallinarum</name>
    <dbReference type="NCBI Taxonomy" id="2840950"/>
    <lineage>
        <taxon>Bacteria</taxon>
        <taxon>Pseudomonadati</taxon>
        <taxon>Verrucomicrobiota</taxon>
        <taxon>Opitutia</taxon>
        <taxon>Opitutia incertae sedis</taxon>
        <taxon>Candidatus Spyradosoma</taxon>
    </lineage>
</organism>
<sequence>MKALITGASSGIGREIAKVLAARGCELVLCSRDGEKLRALAAELPVPARVVALDLSREEKCRALYEATKDDGVDILVNNAGFGVYGSFCDAPLETQLNLVDLNVRAAQTLMFLFLRDFRARGNGRVLNVSSVAGFFAGPKMAAYYASKNYLTRLSEAVAEELRRERSPVSISVLCPGPVKTGFNARAGVKFNLRSADARATAVAAVEGMFAGKRLIVPAFGYRALVFLSRFLPRGLVTRIVFSLQAKKGAARG</sequence>